<feature type="region of interest" description="Disordered" evidence="1">
    <location>
        <begin position="173"/>
        <end position="207"/>
    </location>
</feature>
<accession>A0A9P3HLP8</accession>
<evidence type="ECO:0000256" key="1">
    <source>
        <dbReference type="SAM" id="MobiDB-lite"/>
    </source>
</evidence>
<feature type="region of interest" description="Disordered" evidence="1">
    <location>
        <begin position="641"/>
        <end position="743"/>
    </location>
</feature>
<dbReference type="EMBL" id="BQFW01000015">
    <property type="protein sequence ID" value="GJJ78497.1"/>
    <property type="molecule type" value="Genomic_DNA"/>
</dbReference>
<feature type="compositionally biased region" description="Basic and acidic residues" evidence="1">
    <location>
        <begin position="453"/>
        <end position="469"/>
    </location>
</feature>
<reference evidence="2" key="2">
    <citation type="journal article" date="2022" name="Microbiol. Resour. Announc.">
        <title>Whole-Genome Sequence of Entomortierella parvispora E1425, a Mucoromycotan Fungus Associated with Burkholderiaceae-Related Endosymbiotic Bacteria.</title>
        <authorList>
            <person name="Herlambang A."/>
            <person name="Guo Y."/>
            <person name="Takashima Y."/>
            <person name="Narisawa K."/>
            <person name="Ohta H."/>
            <person name="Nishizawa T."/>
        </authorList>
    </citation>
    <scope>NUCLEOTIDE SEQUENCE</scope>
    <source>
        <strain evidence="2">E1425</strain>
    </source>
</reference>
<feature type="region of interest" description="Disordered" evidence="1">
    <location>
        <begin position="317"/>
        <end position="336"/>
    </location>
</feature>
<dbReference type="AlphaFoldDB" id="A0A9P3HLP8"/>
<feature type="region of interest" description="Disordered" evidence="1">
    <location>
        <begin position="1"/>
        <end position="22"/>
    </location>
</feature>
<gene>
    <name evidence="2" type="ORF">EMPS_10856</name>
</gene>
<protein>
    <submittedName>
        <fullName evidence="2">Uncharacterized protein</fullName>
    </submittedName>
</protein>
<feature type="compositionally biased region" description="Basic and acidic residues" evidence="1">
    <location>
        <begin position="722"/>
        <end position="742"/>
    </location>
</feature>
<feature type="region of interest" description="Disordered" evidence="1">
    <location>
        <begin position="405"/>
        <end position="491"/>
    </location>
</feature>
<organism evidence="2 3">
    <name type="scientific">Entomortierella parvispora</name>
    <dbReference type="NCBI Taxonomy" id="205924"/>
    <lineage>
        <taxon>Eukaryota</taxon>
        <taxon>Fungi</taxon>
        <taxon>Fungi incertae sedis</taxon>
        <taxon>Mucoromycota</taxon>
        <taxon>Mortierellomycotina</taxon>
        <taxon>Mortierellomycetes</taxon>
        <taxon>Mortierellales</taxon>
        <taxon>Mortierellaceae</taxon>
        <taxon>Entomortierella</taxon>
    </lineage>
</organism>
<reference evidence="2" key="1">
    <citation type="submission" date="2021-11" db="EMBL/GenBank/DDBJ databases">
        <authorList>
            <person name="Herlambang A."/>
            <person name="Guo Y."/>
            <person name="Takashima Y."/>
            <person name="Nishizawa T."/>
        </authorList>
    </citation>
    <scope>NUCLEOTIDE SEQUENCE</scope>
    <source>
        <strain evidence="2">E1425</strain>
    </source>
</reference>
<evidence type="ECO:0000313" key="2">
    <source>
        <dbReference type="EMBL" id="GJJ78497.1"/>
    </source>
</evidence>
<evidence type="ECO:0000313" key="3">
    <source>
        <dbReference type="Proteomes" id="UP000827284"/>
    </source>
</evidence>
<feature type="compositionally biased region" description="Basic and acidic residues" evidence="1">
    <location>
        <begin position="646"/>
        <end position="657"/>
    </location>
</feature>
<feature type="compositionally biased region" description="Low complexity" evidence="1">
    <location>
        <begin position="7"/>
        <end position="18"/>
    </location>
</feature>
<feature type="region of interest" description="Disordered" evidence="1">
    <location>
        <begin position="771"/>
        <end position="846"/>
    </location>
</feature>
<feature type="compositionally biased region" description="Basic and acidic residues" evidence="1">
    <location>
        <begin position="429"/>
        <end position="446"/>
    </location>
</feature>
<dbReference type="Proteomes" id="UP000827284">
    <property type="component" value="Unassembled WGS sequence"/>
</dbReference>
<feature type="compositionally biased region" description="Polar residues" evidence="1">
    <location>
        <begin position="470"/>
        <end position="482"/>
    </location>
</feature>
<name>A0A9P3HLP8_9FUNG</name>
<keyword evidence="3" id="KW-1185">Reference proteome</keyword>
<comment type="caution">
    <text evidence="2">The sequence shown here is derived from an EMBL/GenBank/DDBJ whole genome shotgun (WGS) entry which is preliminary data.</text>
</comment>
<feature type="compositionally biased region" description="Basic residues" evidence="1">
    <location>
        <begin position="406"/>
        <end position="417"/>
    </location>
</feature>
<feature type="compositionally biased region" description="Polar residues" evidence="1">
    <location>
        <begin position="343"/>
        <end position="357"/>
    </location>
</feature>
<dbReference type="OrthoDB" id="191651at2759"/>
<feature type="region of interest" description="Disordered" evidence="1">
    <location>
        <begin position="573"/>
        <end position="613"/>
    </location>
</feature>
<proteinExistence type="predicted"/>
<feature type="region of interest" description="Disordered" evidence="1">
    <location>
        <begin position="342"/>
        <end position="371"/>
    </location>
</feature>
<feature type="compositionally biased region" description="Low complexity" evidence="1">
    <location>
        <begin position="794"/>
        <end position="804"/>
    </location>
</feature>
<sequence length="1012" mass="112258">MSKSCQPSAVSPSASASSHDTHSLPPNFKGAIQRYLAVSLPTVTFSQELIEVLDEAGILIPSRIKVTMRWWKEDASSSLSVYPNINGLLHPAIAAHQSQLRLEQGDDPHIDGSLLPTQAYPQTQTESSYSLQKPDLQPQTRCSMDVATTSPPSKKPWVGARFLNALIRRKKGSGQTLKGTRVGTPHPQPHAPLPQGGHLSPTQDTTTRKPLPLLPPAAFPLTVAYPIRCSLEQLRRYFLELSVLTLDIHIAPDLVASTTVQNLSDLFHNINGTFSGVFPFTHIVKNASTSLTQENSLRPGTVLGMVVFQAWAQDTSQVSETSEESESASTTSMSIPQHYKRASFNSRHSNSRSQLQGSALPRGGDVGVAHHGTRKDFSRQLHPSMLSEGLAQYPTLLNRRQLPPHLRSHLGDRHHRQHLIDGSRPLTRHSREQKVTIPEPRTDIAARTKAFSRRFDESQPYENRPKSQDTQRSNAANSQTSRSRPRSGATAAAIGRLDAVLSRGQDLLQGMRTSLALDPLEVRARSSKPSLTTDLHNPDDDKLPYWPSKSRFILEVAIPTAYLTTRGLLKGSAGATELRPRHHGRRQHEKDATLSNLHSESHEPGLTSFMGSFSQKDSATRSLRRSVAPIPFGVAFSSAGRSTGSLRKDYQSSEKKPSKQILDKTLNSDTDRHPPLARPQVHAFRSSPSPDLRRSGPSTLSALRPSLLTRQGYKRSSSHRSPLSDDTFKSQKRRLSDNDRLQIRMNPRAGELFADLPDLFPVRSMSALLKPEYPSTSEGSHVSEHRGSDLGMTSNASESSSHISARSERRGLSGRQSRLQKRPKESTTNQHGLKHGSAQDRRANAYSKASRIMSITDPIHAQHFDFKAQCPLALTPEIMAACMLENISVELWKLNHKRQTMIELGTAKLPLHKILGRIIQKDVALSSLHADKSFTFRRDNLEPERHSSRAQRRKAEYSRFGKDNSSCREGWRLEPSLYDIRSRHGTVIGQLDADVWIHPRSRSNSLVVSAAA</sequence>